<accession>A0A2I7RXG9</accession>
<name>A0A2I7RXG9_9VIRU</name>
<proteinExistence type="predicted"/>
<sequence>MAMRDYKFTLVANVPRSLNVPGNFFGVIGASGSVEIQFDDGVFITRNEGMGGSVDYQRVTVKSPINQTVTLALGTGTVYDARATVNANINTVIQQSNTVSNVADVTIAATTAGIVVAANANRTELLIKNPSSNPSSVRIGDNVSTGAASGFELEPGESVIINTTAAVNAYNTGTVAQTISVVELEYI</sequence>
<reference evidence="1 2" key="1">
    <citation type="submission" date="2017-11" db="EMBL/GenBank/DDBJ databases">
        <title>A major lineage of nontailed dsDNA viruses as unrecognized killers of marine bacteria.</title>
        <authorList>
            <person name="Kauffman K.M."/>
            <person name="Hussain F.A."/>
            <person name="Yang J."/>
            <person name="Arevalo P."/>
            <person name="Brown J.M."/>
            <person name="Chang W.K."/>
            <person name="VanInsberghe D."/>
            <person name="Elsherbini J."/>
            <person name="Cutler M.B."/>
            <person name="Kelly L."/>
            <person name="Polz M.F."/>
        </authorList>
    </citation>
    <scope>NUCLEOTIDE SEQUENCE [LARGE SCALE GENOMIC DNA]</scope>
</reference>
<gene>
    <name evidence="1" type="ORF">NVP1249B_17</name>
</gene>
<dbReference type="Proteomes" id="UP000281050">
    <property type="component" value="Segment"/>
</dbReference>
<evidence type="ECO:0000313" key="1">
    <source>
        <dbReference type="EMBL" id="AUR98333.1"/>
    </source>
</evidence>
<evidence type="ECO:0000313" key="2">
    <source>
        <dbReference type="Proteomes" id="UP000281050"/>
    </source>
</evidence>
<protein>
    <submittedName>
        <fullName evidence="1">Uncharacterized protein</fullName>
    </submittedName>
</protein>
<dbReference type="EMBL" id="MG592616">
    <property type="protein sequence ID" value="AUR98333.1"/>
    <property type="molecule type" value="Genomic_DNA"/>
</dbReference>
<organism evidence="1 2">
    <name type="scientific">Vibrio phage 1.249.B._10N.261.55.B9</name>
    <dbReference type="NCBI Taxonomy" id="1881269"/>
    <lineage>
        <taxon>Viruses</taxon>
        <taxon>Varidnaviria</taxon>
        <taxon>Abadenavirae</taxon>
        <taxon>Produgelaviricota</taxon>
        <taxon>Belvinaviricetes</taxon>
        <taxon>Vinavirales</taxon>
        <taxon>Autolykiviridae</taxon>
    </lineage>
</organism>